<evidence type="ECO:0000313" key="3">
    <source>
        <dbReference type="Proteomes" id="UP001642409"/>
    </source>
</evidence>
<reference evidence="1" key="1">
    <citation type="submission" date="2023-06" db="EMBL/GenBank/DDBJ databases">
        <authorList>
            <person name="Kurt Z."/>
        </authorList>
    </citation>
    <scope>NUCLEOTIDE SEQUENCE</scope>
</reference>
<organism evidence="1">
    <name type="scientific">Hexamita inflata</name>
    <dbReference type="NCBI Taxonomy" id="28002"/>
    <lineage>
        <taxon>Eukaryota</taxon>
        <taxon>Metamonada</taxon>
        <taxon>Diplomonadida</taxon>
        <taxon>Hexamitidae</taxon>
        <taxon>Hexamitinae</taxon>
        <taxon>Hexamita</taxon>
    </lineage>
</organism>
<protein>
    <submittedName>
        <fullName evidence="2">Hypothetical_protein</fullName>
    </submittedName>
</protein>
<comment type="caution">
    <text evidence="1">The sequence shown here is derived from an EMBL/GenBank/DDBJ whole genome shotgun (WGS) entry which is preliminary data.</text>
</comment>
<evidence type="ECO:0000313" key="1">
    <source>
        <dbReference type="EMBL" id="CAI9916351.1"/>
    </source>
</evidence>
<name>A0AA86NBY2_9EUKA</name>
<accession>A0AA86NBY2</accession>
<sequence>MFRHRNDFRVIFWEIVDNSLRSYPTLNCPFFKQQLQNANIQCVVKVQRQQNVEPSDVSFLIITLVQITVFSPISNMCCNEQRMKINYLQTPMQLFEPQLQITNTD</sequence>
<evidence type="ECO:0000313" key="2">
    <source>
        <dbReference type="EMBL" id="CAL6116350.1"/>
    </source>
</evidence>
<reference evidence="2 3" key="2">
    <citation type="submission" date="2024-07" db="EMBL/GenBank/DDBJ databases">
        <authorList>
            <person name="Akdeniz Z."/>
        </authorList>
    </citation>
    <scope>NUCLEOTIDE SEQUENCE [LARGE SCALE GENOMIC DNA]</scope>
</reference>
<dbReference type="EMBL" id="CAXDID020000995">
    <property type="protein sequence ID" value="CAL6116350.1"/>
    <property type="molecule type" value="Genomic_DNA"/>
</dbReference>
<keyword evidence="3" id="KW-1185">Reference proteome</keyword>
<dbReference type="AlphaFoldDB" id="A0AA86NBY2"/>
<dbReference type="EMBL" id="CATOUU010000098">
    <property type="protein sequence ID" value="CAI9916351.1"/>
    <property type="molecule type" value="Genomic_DNA"/>
</dbReference>
<dbReference type="Proteomes" id="UP001642409">
    <property type="component" value="Unassembled WGS sequence"/>
</dbReference>
<proteinExistence type="predicted"/>
<gene>
    <name evidence="1" type="ORF">HINF_LOCUS3996</name>
    <name evidence="2" type="ORF">HINF_LOCUS79024</name>
</gene>